<dbReference type="PANTHER" id="PTHR35601:SF1">
    <property type="entry name" value="TOXIN RELE"/>
    <property type="match status" value="1"/>
</dbReference>
<evidence type="ECO:0000313" key="2">
    <source>
        <dbReference type="EMBL" id="GAG36067.1"/>
    </source>
</evidence>
<dbReference type="EMBL" id="BARS01043106">
    <property type="protein sequence ID" value="GAG36067.1"/>
    <property type="molecule type" value="Genomic_DNA"/>
</dbReference>
<accession>X0XL74</accession>
<evidence type="ECO:0008006" key="3">
    <source>
        <dbReference type="Google" id="ProtNLM"/>
    </source>
</evidence>
<comment type="caution">
    <text evidence="2">The sequence shown here is derived from an EMBL/GenBank/DDBJ whole genome shotgun (WGS) entry which is preliminary data.</text>
</comment>
<gene>
    <name evidence="2" type="ORF">S01H1_65312</name>
</gene>
<name>X0XL74_9ZZZZ</name>
<dbReference type="PANTHER" id="PTHR35601">
    <property type="entry name" value="TOXIN RELE"/>
    <property type="match status" value="1"/>
</dbReference>
<sequence>IKEEMGDALKSYGKDPLNHARKMVNPSLGSYRFRIGDYRVIFDIEGDEIIVLRVGHRKEIYRS</sequence>
<keyword evidence="1" id="KW-1277">Toxin-antitoxin system</keyword>
<dbReference type="InterPro" id="IPR007712">
    <property type="entry name" value="RelE/ParE_toxin"/>
</dbReference>
<reference evidence="2" key="1">
    <citation type="journal article" date="2014" name="Front. Microbiol.">
        <title>High frequency of phylogenetically diverse reductive dehalogenase-homologous genes in deep subseafloor sedimentary metagenomes.</title>
        <authorList>
            <person name="Kawai M."/>
            <person name="Futagami T."/>
            <person name="Toyoda A."/>
            <person name="Takaki Y."/>
            <person name="Nishi S."/>
            <person name="Hori S."/>
            <person name="Arai W."/>
            <person name="Tsubouchi T."/>
            <person name="Morono Y."/>
            <person name="Uchiyama I."/>
            <person name="Ito T."/>
            <person name="Fujiyama A."/>
            <person name="Inagaki F."/>
            <person name="Takami H."/>
        </authorList>
    </citation>
    <scope>NUCLEOTIDE SEQUENCE</scope>
    <source>
        <strain evidence="2">Expedition CK06-06</strain>
    </source>
</reference>
<dbReference type="AlphaFoldDB" id="X0XL74"/>
<protein>
    <recommendedName>
        <fullName evidence="3">Type II toxin-antitoxin system RelE/ParE family toxin</fullName>
    </recommendedName>
</protein>
<feature type="non-terminal residue" evidence="2">
    <location>
        <position position="1"/>
    </location>
</feature>
<dbReference type="Gene3D" id="3.30.2310.20">
    <property type="entry name" value="RelE-like"/>
    <property type="match status" value="1"/>
</dbReference>
<evidence type="ECO:0000256" key="1">
    <source>
        <dbReference type="ARBA" id="ARBA00022649"/>
    </source>
</evidence>
<dbReference type="Pfam" id="PF05016">
    <property type="entry name" value="ParE_toxin"/>
    <property type="match status" value="1"/>
</dbReference>
<organism evidence="2">
    <name type="scientific">marine sediment metagenome</name>
    <dbReference type="NCBI Taxonomy" id="412755"/>
    <lineage>
        <taxon>unclassified sequences</taxon>
        <taxon>metagenomes</taxon>
        <taxon>ecological metagenomes</taxon>
    </lineage>
</organism>
<dbReference type="SUPFAM" id="SSF143011">
    <property type="entry name" value="RelE-like"/>
    <property type="match status" value="1"/>
</dbReference>
<proteinExistence type="predicted"/>
<dbReference type="InterPro" id="IPR035093">
    <property type="entry name" value="RelE/ParE_toxin_dom_sf"/>
</dbReference>